<feature type="compositionally biased region" description="Low complexity" evidence="2">
    <location>
        <begin position="162"/>
        <end position="172"/>
    </location>
</feature>
<dbReference type="Gene3D" id="2.60.40.420">
    <property type="entry name" value="Cupredoxins - blue copper proteins"/>
    <property type="match status" value="1"/>
</dbReference>
<dbReference type="AlphaFoldDB" id="A0A543HWQ2"/>
<protein>
    <submittedName>
        <fullName evidence="3">Putative cupredoxin-like copper-binding protein</fullName>
    </submittedName>
</protein>
<keyword evidence="4" id="KW-1185">Reference proteome</keyword>
<keyword evidence="1" id="KW-0479">Metal-binding</keyword>
<dbReference type="PROSITE" id="PS00079">
    <property type="entry name" value="MULTICOPPER_OXIDASE1"/>
    <property type="match status" value="1"/>
</dbReference>
<dbReference type="Proteomes" id="UP000316747">
    <property type="component" value="Unassembled WGS sequence"/>
</dbReference>
<dbReference type="SUPFAM" id="SSF49503">
    <property type="entry name" value="Cupredoxins"/>
    <property type="match status" value="1"/>
</dbReference>
<evidence type="ECO:0000313" key="3">
    <source>
        <dbReference type="EMBL" id="TQM62669.1"/>
    </source>
</evidence>
<evidence type="ECO:0000313" key="4">
    <source>
        <dbReference type="Proteomes" id="UP000316747"/>
    </source>
</evidence>
<accession>A0A543HWQ2</accession>
<proteinExistence type="predicted"/>
<name>A0A543HWQ2_9MICO</name>
<organism evidence="3 4">
    <name type="scientific">Humibacillus xanthopallidus</name>
    <dbReference type="NCBI Taxonomy" id="412689"/>
    <lineage>
        <taxon>Bacteria</taxon>
        <taxon>Bacillati</taxon>
        <taxon>Actinomycetota</taxon>
        <taxon>Actinomycetes</taxon>
        <taxon>Micrococcales</taxon>
        <taxon>Intrasporangiaceae</taxon>
        <taxon>Humibacillus</taxon>
    </lineage>
</organism>
<dbReference type="EMBL" id="VFPM01000002">
    <property type="protein sequence ID" value="TQM62669.1"/>
    <property type="molecule type" value="Genomic_DNA"/>
</dbReference>
<gene>
    <name evidence="3" type="ORF">FBY41_2707</name>
</gene>
<reference evidence="3 4" key="1">
    <citation type="submission" date="2019-06" db="EMBL/GenBank/DDBJ databases">
        <title>Genome sequencing of plant associated microbes to promote plant fitness in Sorghum bicolor and Oryza sativa.</title>
        <authorList>
            <person name="Coleman-Derr D."/>
        </authorList>
    </citation>
    <scope>NUCLEOTIDE SEQUENCE [LARGE SCALE GENOMIC DNA]</scope>
    <source>
        <strain evidence="3 4">KV-663</strain>
    </source>
</reference>
<sequence>MGCNVEDVEQHGTAARVARLAGAVAATGALLTGCTTTTVMGPGPMNGGSTAVGGMMGGTGNGNGAGRAMFAPLTCAAPTDLPGQRVTVTLADMGMSHTMGGTAPMGARMSLTAEPATVSSGQVSFVVDNRGWRTHELVVLPLAAGAGAGERVPGPDGKVDESGSLGEASSSCAAGAGEGIDSGAVGWVTLTLAPGHYELVCNLTNHYAGGMRQELVVTG</sequence>
<dbReference type="InterPro" id="IPR033138">
    <property type="entry name" value="Cu_oxidase_CS"/>
</dbReference>
<feature type="region of interest" description="Disordered" evidence="2">
    <location>
        <begin position="149"/>
        <end position="172"/>
    </location>
</feature>
<dbReference type="InterPro" id="IPR008972">
    <property type="entry name" value="Cupredoxin"/>
</dbReference>
<evidence type="ECO:0000256" key="1">
    <source>
        <dbReference type="ARBA" id="ARBA00022723"/>
    </source>
</evidence>
<evidence type="ECO:0000256" key="2">
    <source>
        <dbReference type="SAM" id="MobiDB-lite"/>
    </source>
</evidence>
<dbReference type="GO" id="GO:0046872">
    <property type="term" value="F:metal ion binding"/>
    <property type="evidence" value="ECO:0007669"/>
    <property type="project" value="UniProtKB-KW"/>
</dbReference>
<comment type="caution">
    <text evidence="3">The sequence shown here is derived from an EMBL/GenBank/DDBJ whole genome shotgun (WGS) entry which is preliminary data.</text>
</comment>